<evidence type="ECO:0000256" key="4">
    <source>
        <dbReference type="ARBA" id="ARBA00010281"/>
    </source>
</evidence>
<dbReference type="InterPro" id="IPR001296">
    <property type="entry name" value="Glyco_trans_1"/>
</dbReference>
<dbReference type="SUPFAM" id="SSF53756">
    <property type="entry name" value="UDP-Glycosyltransferase/glycogen phosphorylase"/>
    <property type="match status" value="1"/>
</dbReference>
<dbReference type="GO" id="GO:0009011">
    <property type="term" value="F:alpha-1,4-glucan glucosyltransferase (ADP-glucose donor) activity"/>
    <property type="evidence" value="ECO:0007669"/>
    <property type="project" value="UniProtKB-UniRule"/>
</dbReference>
<evidence type="ECO:0000259" key="9">
    <source>
        <dbReference type="Pfam" id="PF00534"/>
    </source>
</evidence>
<keyword evidence="5 8" id="KW-0328">Glycosyltransferase</keyword>
<dbReference type="CDD" id="cd03791">
    <property type="entry name" value="GT5_Glycogen_synthase_DULL1-like"/>
    <property type="match status" value="1"/>
</dbReference>
<dbReference type="Gene3D" id="3.40.50.2000">
    <property type="entry name" value="Glycogen Phosphorylase B"/>
    <property type="match status" value="2"/>
</dbReference>
<protein>
    <recommendedName>
        <fullName evidence="8">Glycogen synthase</fullName>
        <ecNumber evidence="8">2.4.1.21</ecNumber>
    </recommendedName>
    <alternativeName>
        <fullName evidence="8">Starch [bacterial glycogen] synthase</fullName>
    </alternativeName>
</protein>
<dbReference type="NCBIfam" id="NF001899">
    <property type="entry name" value="PRK00654.1-2"/>
    <property type="match status" value="1"/>
</dbReference>
<dbReference type="Proteomes" id="UP000193136">
    <property type="component" value="Unassembled WGS sequence"/>
</dbReference>
<dbReference type="EMBL" id="NAAD01000015">
    <property type="protein sequence ID" value="ORJ58565.1"/>
    <property type="molecule type" value="Genomic_DNA"/>
</dbReference>
<dbReference type="EC" id="2.4.1.21" evidence="8"/>
<feature type="domain" description="Glycosyl transferase family 1" evidence="9">
    <location>
        <begin position="292"/>
        <end position="449"/>
    </location>
</feature>
<keyword evidence="6 8" id="KW-0808">Transferase</keyword>
<evidence type="ECO:0000256" key="7">
    <source>
        <dbReference type="ARBA" id="ARBA00023056"/>
    </source>
</evidence>
<evidence type="ECO:0000256" key="1">
    <source>
        <dbReference type="ARBA" id="ARBA00001478"/>
    </source>
</evidence>
<dbReference type="RefSeq" id="WP_085011046.1">
    <property type="nucleotide sequence ID" value="NZ_NAAD01000015.1"/>
</dbReference>
<evidence type="ECO:0000313" key="11">
    <source>
        <dbReference type="EMBL" id="ORJ58565.1"/>
    </source>
</evidence>
<organism evidence="11 12">
    <name type="scientific">Geothermobacter hydrogeniphilus</name>
    <dbReference type="NCBI Taxonomy" id="1969733"/>
    <lineage>
        <taxon>Bacteria</taxon>
        <taxon>Pseudomonadati</taxon>
        <taxon>Thermodesulfobacteriota</taxon>
        <taxon>Desulfuromonadia</taxon>
        <taxon>Desulfuromonadales</taxon>
        <taxon>Geothermobacteraceae</taxon>
        <taxon>Geothermobacter</taxon>
    </lineage>
</organism>
<dbReference type="GO" id="GO:0005978">
    <property type="term" value="P:glycogen biosynthetic process"/>
    <property type="evidence" value="ECO:0007669"/>
    <property type="project" value="UniProtKB-UniRule"/>
</dbReference>
<name>A0A1X0Y055_9BACT</name>
<comment type="similarity">
    <text evidence="4 8">Belongs to the glycosyltransferase 1 family. Bacterial/plant glycogen synthase subfamily.</text>
</comment>
<dbReference type="NCBIfam" id="TIGR02095">
    <property type="entry name" value="glgA"/>
    <property type="match status" value="1"/>
</dbReference>
<evidence type="ECO:0000259" key="10">
    <source>
        <dbReference type="Pfam" id="PF08323"/>
    </source>
</evidence>
<evidence type="ECO:0000256" key="8">
    <source>
        <dbReference type="HAMAP-Rule" id="MF_00484"/>
    </source>
</evidence>
<sequence length="483" mass="54986">MKILLVASEVAPFAKTGGLADVAGALPRALTRLGHEVRVVLPCYPEVGRRGFSPRDSGLNYTIELGTRRCRTRVLELDRDGITTWFIEQPELFDRPGLYGYSSGDYPDNIERFGFFCRAVLALLKQGGFRPDILHLNDWQTGLIPLLLKTDHAEEPFFRDLTTLFTIHNLGYQGLFPAYNLYRAGIRPDPAHRQQITHHGQISLLKSGILFADRINTVSPNYAREICTPEYGAGLENLLQKRRERLSGILNGIDPDDWNPRRDTELPANYDPDDLSGKARCKQHLQQELGLQEDENRLLVALVTRLVPQKGLDLLAEIWNKLQQRPIQLVLLGTGDEDIRRQLESLRRDHHQVALHFSFDEPLARRIYAGADLFMMPSRYEPCGLGQLIALRYGAVPLVRATGGLADTVIDMDDDPQQGTGFRFNAPEADALLRAIDRALARFAEKDDWKKLIRRGMRRDFSWRRSAAAYLDLYRQLREYEDG</sequence>
<dbReference type="OrthoDB" id="9808590at2"/>
<dbReference type="InterPro" id="IPR011835">
    <property type="entry name" value="GS/SS"/>
</dbReference>
<proteinExistence type="inferred from homology"/>
<dbReference type="Pfam" id="PF00534">
    <property type="entry name" value="Glycos_transf_1"/>
    <property type="match status" value="1"/>
</dbReference>
<comment type="catalytic activity">
    <reaction evidence="1 8">
        <text>[(1-&gt;4)-alpha-D-glucosyl](n) + ADP-alpha-D-glucose = [(1-&gt;4)-alpha-D-glucosyl](n+1) + ADP + H(+)</text>
        <dbReference type="Rhea" id="RHEA:18189"/>
        <dbReference type="Rhea" id="RHEA-COMP:9584"/>
        <dbReference type="Rhea" id="RHEA-COMP:9587"/>
        <dbReference type="ChEBI" id="CHEBI:15378"/>
        <dbReference type="ChEBI" id="CHEBI:15444"/>
        <dbReference type="ChEBI" id="CHEBI:57498"/>
        <dbReference type="ChEBI" id="CHEBI:456216"/>
        <dbReference type="EC" id="2.4.1.21"/>
    </reaction>
</comment>
<dbReference type="Pfam" id="PF08323">
    <property type="entry name" value="Glyco_transf_5"/>
    <property type="match status" value="1"/>
</dbReference>
<dbReference type="PANTHER" id="PTHR45825">
    <property type="entry name" value="GRANULE-BOUND STARCH SYNTHASE 1, CHLOROPLASTIC/AMYLOPLASTIC"/>
    <property type="match status" value="1"/>
</dbReference>
<dbReference type="STRING" id="1969733.B5V00_12000"/>
<dbReference type="InterPro" id="IPR013534">
    <property type="entry name" value="Starch_synth_cat_dom"/>
</dbReference>
<comment type="caution">
    <text evidence="11">The sequence shown here is derived from an EMBL/GenBank/DDBJ whole genome shotgun (WGS) entry which is preliminary data.</text>
</comment>
<comment type="pathway">
    <text evidence="3 8">Glycan biosynthesis; glycogen biosynthesis.</text>
</comment>
<dbReference type="UniPathway" id="UPA00164"/>
<feature type="binding site" evidence="8">
    <location>
        <position position="15"/>
    </location>
    <ligand>
        <name>ADP-alpha-D-glucose</name>
        <dbReference type="ChEBI" id="CHEBI:57498"/>
    </ligand>
</feature>
<gene>
    <name evidence="8" type="primary">glgA</name>
    <name evidence="11" type="ORF">B5V00_12000</name>
</gene>
<accession>A0A1X0Y055</accession>
<reference evidence="11 12" key="1">
    <citation type="submission" date="2017-03" db="EMBL/GenBank/DDBJ databases">
        <title>Genome sequence of Geothermobacter sp. EPR-M, Deep-Sea Iron Reducer.</title>
        <authorList>
            <person name="Tully B."/>
            <person name="Savalia P."/>
            <person name="Abuyen K."/>
            <person name="Baughan C."/>
            <person name="Romero E."/>
            <person name="Ronkowski C."/>
            <person name="Torres B."/>
            <person name="Tremblay J."/>
            <person name="Trujillo A."/>
            <person name="Tyler M."/>
            <person name="Perez-Rodriguez I."/>
            <person name="Amend J."/>
        </authorList>
    </citation>
    <scope>NUCLEOTIDE SEQUENCE [LARGE SCALE GENOMIC DNA]</scope>
    <source>
        <strain evidence="11 12">EPR-M</strain>
    </source>
</reference>
<keyword evidence="7 8" id="KW-0320">Glycogen biosynthesis</keyword>
<dbReference type="HAMAP" id="MF_00484">
    <property type="entry name" value="Glycogen_synth"/>
    <property type="match status" value="1"/>
</dbReference>
<evidence type="ECO:0000256" key="3">
    <source>
        <dbReference type="ARBA" id="ARBA00004964"/>
    </source>
</evidence>
<keyword evidence="12" id="KW-1185">Reference proteome</keyword>
<comment type="function">
    <text evidence="2 8">Synthesizes alpha-1,4-glucan chains using ADP-glucose.</text>
</comment>
<evidence type="ECO:0000313" key="12">
    <source>
        <dbReference type="Proteomes" id="UP000193136"/>
    </source>
</evidence>
<evidence type="ECO:0000256" key="2">
    <source>
        <dbReference type="ARBA" id="ARBA00002764"/>
    </source>
</evidence>
<feature type="domain" description="Starch synthase catalytic" evidence="10">
    <location>
        <begin position="2"/>
        <end position="241"/>
    </location>
</feature>
<evidence type="ECO:0000256" key="5">
    <source>
        <dbReference type="ARBA" id="ARBA00022676"/>
    </source>
</evidence>
<evidence type="ECO:0000256" key="6">
    <source>
        <dbReference type="ARBA" id="ARBA00022679"/>
    </source>
</evidence>
<dbReference type="PANTHER" id="PTHR45825:SF11">
    <property type="entry name" value="ALPHA AMYLASE DOMAIN-CONTAINING PROTEIN"/>
    <property type="match status" value="1"/>
</dbReference>
<dbReference type="GO" id="GO:0004373">
    <property type="term" value="F:alpha-1,4-glucan glucosyltransferase (UDP-glucose donor) activity"/>
    <property type="evidence" value="ECO:0007669"/>
    <property type="project" value="InterPro"/>
</dbReference>
<dbReference type="AlphaFoldDB" id="A0A1X0Y055"/>